<dbReference type="EMBL" id="CAJVPK010000299">
    <property type="protein sequence ID" value="CAG8490889.1"/>
    <property type="molecule type" value="Genomic_DNA"/>
</dbReference>
<dbReference type="Proteomes" id="UP000789706">
    <property type="component" value="Unassembled WGS sequence"/>
</dbReference>
<name>A0A9N8ZCP6_9GLOM</name>
<dbReference type="OrthoDB" id="2399661at2759"/>
<feature type="signal peptide" evidence="1">
    <location>
        <begin position="1"/>
        <end position="27"/>
    </location>
</feature>
<keyword evidence="1" id="KW-0732">Signal</keyword>
<protein>
    <submittedName>
        <fullName evidence="2">4297_t:CDS:1</fullName>
    </submittedName>
</protein>
<evidence type="ECO:0000313" key="3">
    <source>
        <dbReference type="Proteomes" id="UP000789706"/>
    </source>
</evidence>
<reference evidence="2" key="1">
    <citation type="submission" date="2021-06" db="EMBL/GenBank/DDBJ databases">
        <authorList>
            <person name="Kallberg Y."/>
            <person name="Tangrot J."/>
            <person name="Rosling A."/>
        </authorList>
    </citation>
    <scope>NUCLEOTIDE SEQUENCE</scope>
    <source>
        <strain evidence="2">AZ414A</strain>
    </source>
</reference>
<keyword evidence="3" id="KW-1185">Reference proteome</keyword>
<feature type="chain" id="PRO_5040266935" evidence="1">
    <location>
        <begin position="28"/>
        <end position="286"/>
    </location>
</feature>
<comment type="caution">
    <text evidence="2">The sequence shown here is derived from an EMBL/GenBank/DDBJ whole genome shotgun (WGS) entry which is preliminary data.</text>
</comment>
<sequence>MIRSSLNLMILLTAWITIFSLTSSVSGRGTFTHNETKSFSTSPRIWQYGTYFDGTVVLRIVNKNPNKTSSSDEVWIRPVLSLRIIHPNGTVSEIDKDLEIPEFNWRITISLGPVNIYALQKGYLLVTYFNTSNPNDINTYEEWGRIIDWNGNLYDKVNFSKAYTENGTWYPSDTTIVTNIDPEKGFIRIAGDAFNLKKLSEGNITIFQTDVFNVIATVDEGYSIIIGYSTYSSNNNPLEIRAAVYALTKRYDDKQFGAPKMIYHLPLDNITITDIFAGTSSTGIGQ</sequence>
<dbReference type="AlphaFoldDB" id="A0A9N8ZCP6"/>
<accession>A0A9N8ZCP6</accession>
<proteinExistence type="predicted"/>
<evidence type="ECO:0000256" key="1">
    <source>
        <dbReference type="SAM" id="SignalP"/>
    </source>
</evidence>
<evidence type="ECO:0000313" key="2">
    <source>
        <dbReference type="EMBL" id="CAG8490889.1"/>
    </source>
</evidence>
<gene>
    <name evidence="2" type="ORF">DEBURN_LOCUS4167</name>
</gene>
<organism evidence="2 3">
    <name type="scientific">Diversispora eburnea</name>
    <dbReference type="NCBI Taxonomy" id="1213867"/>
    <lineage>
        <taxon>Eukaryota</taxon>
        <taxon>Fungi</taxon>
        <taxon>Fungi incertae sedis</taxon>
        <taxon>Mucoromycota</taxon>
        <taxon>Glomeromycotina</taxon>
        <taxon>Glomeromycetes</taxon>
        <taxon>Diversisporales</taxon>
        <taxon>Diversisporaceae</taxon>
        <taxon>Diversispora</taxon>
    </lineage>
</organism>
<feature type="non-terminal residue" evidence="2">
    <location>
        <position position="286"/>
    </location>
</feature>